<feature type="region of interest" description="Disordered" evidence="1">
    <location>
        <begin position="1"/>
        <end position="22"/>
    </location>
</feature>
<evidence type="ECO:0000313" key="4">
    <source>
        <dbReference type="Proteomes" id="UP000635387"/>
    </source>
</evidence>
<dbReference type="Gene3D" id="3.30.450.40">
    <property type="match status" value="1"/>
</dbReference>
<protein>
    <recommendedName>
        <fullName evidence="2">GAF domain-containing protein</fullName>
    </recommendedName>
</protein>
<keyword evidence="4" id="KW-1185">Reference proteome</keyword>
<sequence>MAINGKEINGRPQGPTSMSAGEIHRPVVASRWAGARGELLSARGQQAHIDLETRVTRRTLICEAYRRGDRATDVLFDPEFLSLADAPAVMQAILFAALTVGAADSCDLQLYHPHDGTLRIRAQHGFSPAFLTTFGTLTATQPSACVAALTTRRPVLVDDVTRSLIFTGQPTLDLILDAGTRAVASYPLHTGNGNVFGVLSFHYRRAGLQHGHPGPVVLGASQALANRIPRWESPAIQGWTDVPLLTAPPPAGTPGAGPRRMG</sequence>
<feature type="region of interest" description="Disordered" evidence="1">
    <location>
        <begin position="242"/>
        <end position="262"/>
    </location>
</feature>
<dbReference type="Proteomes" id="UP000635387">
    <property type="component" value="Unassembled WGS sequence"/>
</dbReference>
<feature type="domain" description="GAF" evidence="2">
    <location>
        <begin position="140"/>
        <end position="206"/>
    </location>
</feature>
<organism evidence="3 4">
    <name type="scientific">Amycolatopsis oliviviridis</name>
    <dbReference type="NCBI Taxonomy" id="1471590"/>
    <lineage>
        <taxon>Bacteria</taxon>
        <taxon>Bacillati</taxon>
        <taxon>Actinomycetota</taxon>
        <taxon>Actinomycetes</taxon>
        <taxon>Pseudonocardiales</taxon>
        <taxon>Pseudonocardiaceae</taxon>
        <taxon>Amycolatopsis</taxon>
    </lineage>
</organism>
<dbReference type="SUPFAM" id="SSF55781">
    <property type="entry name" value="GAF domain-like"/>
    <property type="match status" value="1"/>
</dbReference>
<evidence type="ECO:0000259" key="2">
    <source>
        <dbReference type="Pfam" id="PF01590"/>
    </source>
</evidence>
<evidence type="ECO:0000313" key="3">
    <source>
        <dbReference type="EMBL" id="GHH27959.1"/>
    </source>
</evidence>
<dbReference type="InterPro" id="IPR003018">
    <property type="entry name" value="GAF"/>
</dbReference>
<name>A0ABQ3LWD5_9PSEU</name>
<gene>
    <name evidence="3" type="ORF">GCM10017790_58030</name>
</gene>
<dbReference type="InterPro" id="IPR029016">
    <property type="entry name" value="GAF-like_dom_sf"/>
</dbReference>
<accession>A0ABQ3LWD5</accession>
<comment type="caution">
    <text evidence="3">The sequence shown here is derived from an EMBL/GenBank/DDBJ whole genome shotgun (WGS) entry which is preliminary data.</text>
</comment>
<evidence type="ECO:0000256" key="1">
    <source>
        <dbReference type="SAM" id="MobiDB-lite"/>
    </source>
</evidence>
<dbReference type="Pfam" id="PF01590">
    <property type="entry name" value="GAF"/>
    <property type="match status" value="1"/>
</dbReference>
<proteinExistence type="predicted"/>
<reference evidence="4" key="1">
    <citation type="journal article" date="2019" name="Int. J. Syst. Evol. Microbiol.">
        <title>The Global Catalogue of Microorganisms (GCM) 10K type strain sequencing project: providing services to taxonomists for standard genome sequencing and annotation.</title>
        <authorList>
            <consortium name="The Broad Institute Genomics Platform"/>
            <consortium name="The Broad Institute Genome Sequencing Center for Infectious Disease"/>
            <person name="Wu L."/>
            <person name="Ma J."/>
        </authorList>
    </citation>
    <scope>NUCLEOTIDE SEQUENCE [LARGE SCALE GENOMIC DNA]</scope>
    <source>
        <strain evidence="4">CGMCC 4.7683</strain>
    </source>
</reference>
<dbReference type="EMBL" id="BNAY01000007">
    <property type="protein sequence ID" value="GHH27959.1"/>
    <property type="molecule type" value="Genomic_DNA"/>
</dbReference>